<dbReference type="Proteomes" id="UP000288675">
    <property type="component" value="Chromosome"/>
</dbReference>
<accession>A0AAJ3YY38</accession>
<dbReference type="GeneID" id="82853032"/>
<dbReference type="AlphaFoldDB" id="A0AAJ3YY38"/>
<protein>
    <submittedName>
        <fullName evidence="2">DUF4258 domain-containing protein</fullName>
    </submittedName>
</protein>
<evidence type="ECO:0000313" key="2">
    <source>
        <dbReference type="EMBL" id="QAT65236.1"/>
    </source>
</evidence>
<reference evidence="2 3" key="1">
    <citation type="submission" date="2019-01" db="EMBL/GenBank/DDBJ databases">
        <title>Genome sequence of Bacillus glycinifermentans SRCM103574.</title>
        <authorList>
            <person name="Kong H.-J."/>
            <person name="Jeong S.-Y."/>
            <person name="Jeong D.-Y."/>
        </authorList>
    </citation>
    <scope>NUCLEOTIDE SEQUENCE [LARGE SCALE GENOMIC DNA]</scope>
    <source>
        <strain evidence="2 3">SRCM103574</strain>
    </source>
</reference>
<keyword evidence="1" id="KW-0732">Signal</keyword>
<feature type="chain" id="PRO_5042510068" evidence="1">
    <location>
        <begin position="30"/>
        <end position="231"/>
    </location>
</feature>
<evidence type="ECO:0000256" key="1">
    <source>
        <dbReference type="SAM" id="SignalP"/>
    </source>
</evidence>
<dbReference type="KEGG" id="bgy:BGLY_1969"/>
<proteinExistence type="predicted"/>
<gene>
    <name evidence="2" type="ORF">EQZ20_10085</name>
</gene>
<dbReference type="EMBL" id="CP035232">
    <property type="protein sequence ID" value="QAT65236.1"/>
    <property type="molecule type" value="Genomic_DNA"/>
</dbReference>
<dbReference type="RefSeq" id="WP_065894422.1">
    <property type="nucleotide sequence ID" value="NZ_CP035232.1"/>
</dbReference>
<name>A0AAJ3YY38_9BACI</name>
<organism evidence="2 3">
    <name type="scientific">Bacillus glycinifermentans</name>
    <dbReference type="NCBI Taxonomy" id="1664069"/>
    <lineage>
        <taxon>Bacteria</taxon>
        <taxon>Bacillati</taxon>
        <taxon>Bacillota</taxon>
        <taxon>Bacilli</taxon>
        <taxon>Bacillales</taxon>
        <taxon>Bacillaceae</taxon>
        <taxon>Bacillus</taxon>
    </lineage>
</organism>
<evidence type="ECO:0000313" key="3">
    <source>
        <dbReference type="Proteomes" id="UP000288675"/>
    </source>
</evidence>
<feature type="signal peptide" evidence="1">
    <location>
        <begin position="1"/>
        <end position="29"/>
    </location>
</feature>
<sequence>MLKSSKKLIFSLTAFVMFFSVIGTSVAEAIQSTPEKEITQPENQTNLSNKELLDLDIDDLIKDKKLVSYIEDENPSPTTTEVNKAEKKIEENLTESDILIDDETLAYIDTINPDIDLDSLDQMDKDIDEEQFTEVKGQFAGLAVRLLLAQTKSLLKKFGFKAVKVSFHLVVRMVQRNISPGDVLDALRKGKKYYDPKYKSTVYYYKGVAVAKKGGTLTTTYRSKTPKKRWK</sequence>